<dbReference type="InterPro" id="IPR000719">
    <property type="entry name" value="Prot_kinase_dom"/>
</dbReference>
<dbReference type="GO" id="GO:0005524">
    <property type="term" value="F:ATP binding"/>
    <property type="evidence" value="ECO:0007669"/>
    <property type="project" value="UniProtKB-UniRule"/>
</dbReference>
<dbReference type="GO" id="GO:0005829">
    <property type="term" value="C:cytosol"/>
    <property type="evidence" value="ECO:0007669"/>
    <property type="project" value="TreeGrafter"/>
</dbReference>
<dbReference type="InterPro" id="IPR008271">
    <property type="entry name" value="Ser/Thr_kinase_AS"/>
</dbReference>
<dbReference type="PROSITE" id="PS50011">
    <property type="entry name" value="PROTEIN_KINASE_DOM"/>
    <property type="match status" value="1"/>
</dbReference>
<organism evidence="8 9">
    <name type="scientific">Euplotes crassus</name>
    <dbReference type="NCBI Taxonomy" id="5936"/>
    <lineage>
        <taxon>Eukaryota</taxon>
        <taxon>Sar</taxon>
        <taxon>Alveolata</taxon>
        <taxon>Ciliophora</taxon>
        <taxon>Intramacronucleata</taxon>
        <taxon>Spirotrichea</taxon>
        <taxon>Hypotrichia</taxon>
        <taxon>Euplotida</taxon>
        <taxon>Euplotidae</taxon>
        <taxon>Moneuplotes</taxon>
    </lineage>
</organism>
<evidence type="ECO:0000256" key="1">
    <source>
        <dbReference type="ARBA" id="ARBA00022679"/>
    </source>
</evidence>
<dbReference type="InterPro" id="IPR017441">
    <property type="entry name" value="Protein_kinase_ATP_BS"/>
</dbReference>
<evidence type="ECO:0000256" key="6">
    <source>
        <dbReference type="RuleBase" id="RU000304"/>
    </source>
</evidence>
<comment type="similarity">
    <text evidence="6">Belongs to the protein kinase superfamily.</text>
</comment>
<sequence>MPREKVIKYTDLDGKNAQFVLEKKIGAGVFGEVFIAYLGDCDAELKKKLPQVFACKRVKLQYPEEYEEMKEREVKLSNTVKSSHNIYLYCAVKVDQVVYFFFHFYNGGMLTSVVEGKENIPEKLAAQILHQVLIGLMELHDKKYVHRDLKPDNVLMHFPCMMPNKSLQSRFHEVWNHEKFNVYSVVIADLGMGREEGLTMTEGAGTPLYRAPECESGYYNSKADILSVGIICYELLFGEPIFTQAKARNLEGLRKLWTNTTSYTNERKISYEAMQFLQYSLQVDFRNRLTADELFETDFIQKAYSDEEYRYPPEDKEWKLYINKHIMLE</sequence>
<keyword evidence="9" id="KW-1185">Reference proteome</keyword>
<dbReference type="PANTHER" id="PTHR24348">
    <property type="entry name" value="SERINE/THREONINE-PROTEIN KINASE UNC-51-RELATED"/>
    <property type="match status" value="1"/>
</dbReference>
<proteinExistence type="inferred from homology"/>
<dbReference type="Gene3D" id="1.10.510.10">
    <property type="entry name" value="Transferase(Phosphotransferase) domain 1"/>
    <property type="match status" value="1"/>
</dbReference>
<evidence type="ECO:0000259" key="7">
    <source>
        <dbReference type="PROSITE" id="PS50011"/>
    </source>
</evidence>
<dbReference type="PROSITE" id="PS00108">
    <property type="entry name" value="PROTEIN_KINASE_ST"/>
    <property type="match status" value="1"/>
</dbReference>
<evidence type="ECO:0000256" key="4">
    <source>
        <dbReference type="ARBA" id="ARBA00022840"/>
    </source>
</evidence>
<dbReference type="GO" id="GO:0010506">
    <property type="term" value="P:regulation of autophagy"/>
    <property type="evidence" value="ECO:0007669"/>
    <property type="project" value="InterPro"/>
</dbReference>
<dbReference type="AlphaFoldDB" id="A0AAD2CXJ5"/>
<name>A0AAD2CXJ5_EUPCR</name>
<dbReference type="GO" id="GO:0000045">
    <property type="term" value="P:autophagosome assembly"/>
    <property type="evidence" value="ECO:0007669"/>
    <property type="project" value="TreeGrafter"/>
</dbReference>
<dbReference type="EMBL" id="CAMPGE010015295">
    <property type="protein sequence ID" value="CAI2373926.1"/>
    <property type="molecule type" value="Genomic_DNA"/>
</dbReference>
<feature type="binding site" evidence="5">
    <location>
        <position position="56"/>
    </location>
    <ligand>
        <name>ATP</name>
        <dbReference type="ChEBI" id="CHEBI:30616"/>
    </ligand>
</feature>
<evidence type="ECO:0000313" key="9">
    <source>
        <dbReference type="Proteomes" id="UP001295684"/>
    </source>
</evidence>
<evidence type="ECO:0000256" key="5">
    <source>
        <dbReference type="PROSITE-ProRule" id="PRU10141"/>
    </source>
</evidence>
<dbReference type="GO" id="GO:0004674">
    <property type="term" value="F:protein serine/threonine kinase activity"/>
    <property type="evidence" value="ECO:0007669"/>
    <property type="project" value="UniProtKB-KW"/>
</dbReference>
<dbReference type="SMART" id="SM00220">
    <property type="entry name" value="S_TKc"/>
    <property type="match status" value="1"/>
</dbReference>
<keyword evidence="1" id="KW-0808">Transferase</keyword>
<dbReference type="SUPFAM" id="SSF56112">
    <property type="entry name" value="Protein kinase-like (PK-like)"/>
    <property type="match status" value="1"/>
</dbReference>
<dbReference type="InterPro" id="IPR045269">
    <property type="entry name" value="Atg1-like"/>
</dbReference>
<gene>
    <name evidence="8" type="ORF">ECRASSUSDP1_LOCUS15275</name>
</gene>
<keyword evidence="3" id="KW-0418">Kinase</keyword>
<dbReference type="Proteomes" id="UP001295684">
    <property type="component" value="Unassembled WGS sequence"/>
</dbReference>
<dbReference type="PANTHER" id="PTHR24348:SF22">
    <property type="entry name" value="NON-SPECIFIC SERINE_THREONINE PROTEIN KINASE"/>
    <property type="match status" value="1"/>
</dbReference>
<keyword evidence="6" id="KW-0723">Serine/threonine-protein kinase</keyword>
<dbReference type="InterPro" id="IPR011009">
    <property type="entry name" value="Kinase-like_dom_sf"/>
</dbReference>
<dbReference type="GO" id="GO:0016020">
    <property type="term" value="C:membrane"/>
    <property type="evidence" value="ECO:0007669"/>
    <property type="project" value="TreeGrafter"/>
</dbReference>
<reference evidence="8" key="1">
    <citation type="submission" date="2023-07" db="EMBL/GenBank/DDBJ databases">
        <authorList>
            <consortium name="AG Swart"/>
            <person name="Singh M."/>
            <person name="Singh A."/>
            <person name="Seah K."/>
            <person name="Emmerich C."/>
        </authorList>
    </citation>
    <scope>NUCLEOTIDE SEQUENCE</scope>
    <source>
        <strain evidence="8">DP1</strain>
    </source>
</reference>
<accession>A0AAD2CXJ5</accession>
<dbReference type="GO" id="GO:0005776">
    <property type="term" value="C:autophagosome"/>
    <property type="evidence" value="ECO:0007669"/>
    <property type="project" value="TreeGrafter"/>
</dbReference>
<protein>
    <recommendedName>
        <fullName evidence="7">Protein kinase domain-containing protein</fullName>
    </recommendedName>
</protein>
<evidence type="ECO:0000256" key="3">
    <source>
        <dbReference type="ARBA" id="ARBA00022777"/>
    </source>
</evidence>
<evidence type="ECO:0000256" key="2">
    <source>
        <dbReference type="ARBA" id="ARBA00022741"/>
    </source>
</evidence>
<dbReference type="PROSITE" id="PS00107">
    <property type="entry name" value="PROTEIN_KINASE_ATP"/>
    <property type="match status" value="1"/>
</dbReference>
<evidence type="ECO:0000313" key="8">
    <source>
        <dbReference type="EMBL" id="CAI2373926.1"/>
    </source>
</evidence>
<feature type="domain" description="Protein kinase" evidence="7">
    <location>
        <begin position="19"/>
        <end position="300"/>
    </location>
</feature>
<dbReference type="GO" id="GO:0000407">
    <property type="term" value="C:phagophore assembly site"/>
    <property type="evidence" value="ECO:0007669"/>
    <property type="project" value="TreeGrafter"/>
</dbReference>
<keyword evidence="2 5" id="KW-0547">Nucleotide-binding</keyword>
<comment type="caution">
    <text evidence="8">The sequence shown here is derived from an EMBL/GenBank/DDBJ whole genome shotgun (WGS) entry which is preliminary data.</text>
</comment>
<keyword evidence="4 5" id="KW-0067">ATP-binding</keyword>
<dbReference type="Pfam" id="PF00069">
    <property type="entry name" value="Pkinase"/>
    <property type="match status" value="1"/>
</dbReference>